<organism evidence="1 2">
    <name type="scientific">Mangrovibacillus cuniculi</name>
    <dbReference type="NCBI Taxonomy" id="2593652"/>
    <lineage>
        <taxon>Bacteria</taxon>
        <taxon>Bacillati</taxon>
        <taxon>Bacillota</taxon>
        <taxon>Bacilli</taxon>
        <taxon>Bacillales</taxon>
        <taxon>Bacillaceae</taxon>
        <taxon>Mangrovibacillus</taxon>
    </lineage>
</organism>
<name>A0A7S8C901_9BACI</name>
<dbReference type="KEGG" id="mcui:G8O30_00800"/>
<proteinExistence type="predicted"/>
<reference evidence="1 2" key="1">
    <citation type="submission" date="2019-07" db="EMBL/GenBank/DDBJ databases">
        <title>Genome sequence of 2 isolates from Red Sea Mangroves.</title>
        <authorList>
            <person name="Sefrji F."/>
            <person name="Michoud G."/>
            <person name="Merlino G."/>
            <person name="Daffonchio D."/>
        </authorList>
    </citation>
    <scope>NUCLEOTIDE SEQUENCE [LARGE SCALE GENOMIC DNA]</scope>
    <source>
        <strain evidence="1 2">R1DC41</strain>
    </source>
</reference>
<dbReference type="EMBL" id="CP049742">
    <property type="protein sequence ID" value="QPC45616.1"/>
    <property type="molecule type" value="Genomic_DNA"/>
</dbReference>
<dbReference type="RefSeq" id="WP_239673124.1">
    <property type="nucleotide sequence ID" value="NZ_CP049742.1"/>
</dbReference>
<gene>
    <name evidence="1" type="ORF">G8O30_00800</name>
</gene>
<keyword evidence="2" id="KW-1185">Reference proteome</keyword>
<evidence type="ECO:0000313" key="2">
    <source>
        <dbReference type="Proteomes" id="UP000593626"/>
    </source>
</evidence>
<sequence>MAWFFLISRQFPSWNQRMEAEEIAQWDTVEGKSTPVHCLFPYLTW</sequence>
<evidence type="ECO:0000313" key="1">
    <source>
        <dbReference type="EMBL" id="QPC45616.1"/>
    </source>
</evidence>
<protein>
    <submittedName>
        <fullName evidence="1">Uncharacterized protein</fullName>
    </submittedName>
</protein>
<accession>A0A7S8C901</accession>
<dbReference type="Proteomes" id="UP000593626">
    <property type="component" value="Chromosome"/>
</dbReference>
<dbReference type="AlphaFoldDB" id="A0A7S8C901"/>